<accession>F4PKG4</accession>
<dbReference type="InterPro" id="IPR044746">
    <property type="entry name" value="ABCC_6TM_D1"/>
</dbReference>
<feature type="compositionally biased region" description="Low complexity" evidence="10">
    <location>
        <begin position="669"/>
        <end position="678"/>
    </location>
</feature>
<evidence type="ECO:0000259" key="13">
    <source>
        <dbReference type="PROSITE" id="PS50929"/>
    </source>
</evidence>
<feature type="transmembrane region" description="Helical" evidence="11">
    <location>
        <begin position="235"/>
        <end position="256"/>
    </location>
</feature>
<feature type="domain" description="ABC transporter" evidence="12">
    <location>
        <begin position="436"/>
        <end position="660"/>
    </location>
</feature>
<dbReference type="GO" id="GO:0005524">
    <property type="term" value="F:ATP binding"/>
    <property type="evidence" value="ECO:0007669"/>
    <property type="project" value="UniProtKB-KW"/>
</dbReference>
<dbReference type="CDD" id="cd03250">
    <property type="entry name" value="ABCC_MRP_domain1"/>
    <property type="match status" value="1"/>
</dbReference>
<feature type="transmembrane region" description="Helical" evidence="11">
    <location>
        <begin position="111"/>
        <end position="132"/>
    </location>
</feature>
<dbReference type="Gene3D" id="1.20.1560.10">
    <property type="entry name" value="ABC transporter type 1, transmembrane domain"/>
    <property type="match status" value="2"/>
</dbReference>
<evidence type="ECO:0008006" key="16">
    <source>
        <dbReference type="Google" id="ProtNLM"/>
    </source>
</evidence>
<feature type="transmembrane region" description="Helical" evidence="11">
    <location>
        <begin position="1011"/>
        <end position="1032"/>
    </location>
</feature>
<keyword evidence="7" id="KW-0067">ATP-binding</keyword>
<dbReference type="GO" id="GO:0016887">
    <property type="term" value="F:ATP hydrolysis activity"/>
    <property type="evidence" value="ECO:0007669"/>
    <property type="project" value="InterPro"/>
</dbReference>
<feature type="transmembrane region" description="Helical" evidence="11">
    <location>
        <begin position="826"/>
        <end position="848"/>
    </location>
</feature>
<dbReference type="InterPro" id="IPR050173">
    <property type="entry name" value="ABC_transporter_C-like"/>
</dbReference>
<evidence type="ECO:0000256" key="1">
    <source>
        <dbReference type="ARBA" id="ARBA00004141"/>
    </source>
</evidence>
<proteinExistence type="inferred from homology"/>
<dbReference type="Pfam" id="PF00005">
    <property type="entry name" value="ABC_tran"/>
    <property type="match status" value="2"/>
</dbReference>
<dbReference type="InterPro" id="IPR011527">
    <property type="entry name" value="ABC1_TM_dom"/>
</dbReference>
<dbReference type="PROSITE" id="PS50929">
    <property type="entry name" value="ABC_TM1F"/>
    <property type="match status" value="2"/>
</dbReference>
<dbReference type="Proteomes" id="UP000007797">
    <property type="component" value="Unassembled WGS sequence"/>
</dbReference>
<dbReference type="FunFam" id="3.40.50.300:FF:000997">
    <property type="entry name" value="Multidrug resistance-associated protein 1"/>
    <property type="match status" value="1"/>
</dbReference>
<dbReference type="CDD" id="cd03244">
    <property type="entry name" value="ABCC_MRP_domain2"/>
    <property type="match status" value="1"/>
</dbReference>
<keyword evidence="3" id="KW-0813">Transport</keyword>
<feature type="domain" description="ABC transmembrane type-1" evidence="13">
    <location>
        <begin position="118"/>
        <end position="404"/>
    </location>
</feature>
<dbReference type="GeneID" id="14876137"/>
<evidence type="ECO:0000313" key="14">
    <source>
        <dbReference type="EMBL" id="EGG24088.1"/>
    </source>
</evidence>
<dbReference type="CDD" id="cd18580">
    <property type="entry name" value="ABC_6TM_ABCC_D2"/>
    <property type="match status" value="1"/>
</dbReference>
<comment type="similarity">
    <text evidence="2">Belongs to the ABC transporter superfamily. ABCC family. Conjugate transporter (TC 3.A.1.208) subfamily.</text>
</comment>
<protein>
    <recommendedName>
        <fullName evidence="16">ABC transporter C family protein</fullName>
    </recommendedName>
</protein>
<dbReference type="FunFam" id="1.20.1560.10:FF:000010">
    <property type="entry name" value="Multidrug resistance-associated ABC transporter"/>
    <property type="match status" value="1"/>
</dbReference>
<feature type="transmembrane region" description="Helical" evidence="11">
    <location>
        <begin position="262"/>
        <end position="281"/>
    </location>
</feature>
<gene>
    <name evidence="14" type="ORF">DFA_06227</name>
</gene>
<keyword evidence="4 11" id="KW-0812">Transmembrane</keyword>
<evidence type="ECO:0000256" key="7">
    <source>
        <dbReference type="ARBA" id="ARBA00022840"/>
    </source>
</evidence>
<dbReference type="SMART" id="SM00382">
    <property type="entry name" value="AAA"/>
    <property type="match status" value="2"/>
</dbReference>
<dbReference type="FunFam" id="3.40.50.300:FF:000163">
    <property type="entry name" value="Multidrug resistance-associated protein member 4"/>
    <property type="match status" value="1"/>
</dbReference>
<dbReference type="Pfam" id="PF00664">
    <property type="entry name" value="ABC_membrane"/>
    <property type="match status" value="2"/>
</dbReference>
<dbReference type="SUPFAM" id="SSF52540">
    <property type="entry name" value="P-loop containing nucleoside triphosphate hydrolases"/>
    <property type="match status" value="2"/>
</dbReference>
<dbReference type="RefSeq" id="XP_004361939.1">
    <property type="nucleotide sequence ID" value="XM_004361882.1"/>
</dbReference>
<reference evidence="15" key="1">
    <citation type="journal article" date="2011" name="Genome Res.">
        <title>Phylogeny-wide analysis of social amoeba genomes highlights ancient origins for complex intercellular communication.</title>
        <authorList>
            <person name="Heidel A.J."/>
            <person name="Lawal H.M."/>
            <person name="Felder M."/>
            <person name="Schilde C."/>
            <person name="Helps N.R."/>
            <person name="Tunggal B."/>
            <person name="Rivero F."/>
            <person name="John U."/>
            <person name="Schleicher M."/>
            <person name="Eichinger L."/>
            <person name="Platzer M."/>
            <person name="Noegel A.A."/>
            <person name="Schaap P."/>
            <person name="Gloeckner G."/>
        </authorList>
    </citation>
    <scope>NUCLEOTIDE SEQUENCE [LARGE SCALE GENOMIC DNA]</scope>
    <source>
        <strain evidence="15">SH3</strain>
    </source>
</reference>
<dbReference type="PROSITE" id="PS50893">
    <property type="entry name" value="ABC_TRANSPORTER_2"/>
    <property type="match status" value="2"/>
</dbReference>
<keyword evidence="8 11" id="KW-1133">Transmembrane helix</keyword>
<evidence type="ECO:0000256" key="8">
    <source>
        <dbReference type="ARBA" id="ARBA00022989"/>
    </source>
</evidence>
<dbReference type="InterPro" id="IPR017871">
    <property type="entry name" value="ABC_transporter-like_CS"/>
</dbReference>
<evidence type="ECO:0000313" key="15">
    <source>
        <dbReference type="Proteomes" id="UP000007797"/>
    </source>
</evidence>
<dbReference type="GO" id="GO:0016020">
    <property type="term" value="C:membrane"/>
    <property type="evidence" value="ECO:0007669"/>
    <property type="project" value="UniProtKB-SubCell"/>
</dbReference>
<dbReference type="FunFam" id="1.20.1560.10:FF:000006">
    <property type="entry name" value="ATP-binding cassette, sub-family C (CFTR/MRP), member 9"/>
    <property type="match status" value="1"/>
</dbReference>
<dbReference type="CDD" id="cd18579">
    <property type="entry name" value="ABC_6TM_ABCC_D1"/>
    <property type="match status" value="1"/>
</dbReference>
<feature type="transmembrane region" description="Helical" evidence="11">
    <location>
        <begin position="782"/>
        <end position="806"/>
    </location>
</feature>
<evidence type="ECO:0000256" key="5">
    <source>
        <dbReference type="ARBA" id="ARBA00022737"/>
    </source>
</evidence>
<keyword evidence="15" id="KW-1185">Reference proteome</keyword>
<evidence type="ECO:0000256" key="11">
    <source>
        <dbReference type="SAM" id="Phobius"/>
    </source>
</evidence>
<dbReference type="PROSITE" id="PS00211">
    <property type="entry name" value="ABC_TRANSPORTER_1"/>
    <property type="match status" value="1"/>
</dbReference>
<sequence>MGEDFTSIELGSINNNNQEKIDDTPHTKENKIGFNGEENPFDRASLFSLATFAWVEKFAFHCFRNVLEQSHLYNLAQCDKSSTVSKKIQKEWQKELKKDKKKQYWKASIRAYGLYYCLGMLFYSVYCASLFVGPQLMSKLINHILLLRNNTNDDTLDENFGYYYALAIFGASMIGSFCNYQSNLISSRVGNWMRSGMVVDIYAKSLKLDTAARRQTSPGEIVNLMSNDAQRVSEMFIMLNNGIFAPFLMIACIVLIYREIGWPTFVGLGIMLIVAPTNAIVARKLLKIRLSIIKSSDRRLRLISEILQYIKIIKLYAWEDSFAQKVTDARNSEIKSLSKFSNVKAGLIFIVTSVPNIISMVVFAIVFQAQTGVSADRVFSAMAYLNILRWPLNILPLIFAMLAQVKVSKNRVAKFLLLSERKPVETIIDPSVENGVYANEASFNWEVSKDDSFKLENISIQCKGSSLTMVVGCVGSGKSSICQAILGDMELIKGSLKIKGKIAYVPQQAFIINSTLKENILFGKEYDQVRYDYVIESCALKRDLEMFPEGDQVEIGERGINLSGGQKQRISIARAVYSDADIYILDDPLSAVDAHVGKHLFQKVITGALKNKTVILVANQLNYIPFANEVLVLDENKILERGTYKELMESQGEFSKTLKLFGIHDCDSSDSSSNSTVMEDSDDGIPEEEEEDDDNQIREDKEEEEQKETIVDDLGVTVVLSQKKKMKERFKSLRKRATKYKSKRKQTGPPPMASKELVKVEERETGAVNLGVYYSYFKNGGIGLFGFIIFIFILETTTTVLISWWLSVWSNTMQFGNGSISLISDQYLYVYIGIGVAAVIVCCLRNFFFFSFSVTCAKRIHENLFAAILKCPMSFFDTTPMGRILNRFSRDQDVLDQMIASSTSQYILYSTQIVATIVIISVITPFLLVPIAPIIVLYYFIQTYYRCSSRELQRLVSISRSPIFSHFSESLQGVTSIHAYGREQDNIMTNYHLLDENNKPTMMLQTINQWLGLRLDFLGNLIIFFTVIFVTINRDSLTIASIGLSISYSLSITSSLNRATLQGTDLETKMNSVERMNHYINGPTEAPQIIKHSRPSKKWPEQGGITMDNVVMSYRQGLEPVLKGISCSIAPNEKIGIVGRTGSGKSSLVLALFRLIELSKGSIKFDGLDISQVGLKDLRKNLAVLPQEACLFAGTLRMNLDPFNECDDEGLWRIVKDIQLYDKVKELEGGLDCAVSENGDNWSVGQRQLICLGRILLRHPKILAIDEGTASVDATYDAWIQQTIKDKFKDCTIITIAHRLNTIIDYDRIIVMDAGKIIEFDTPHRLLSNPHGLFTWLVDETGPSNSQQLKKLANTIHQNKQLN</sequence>
<dbReference type="STRING" id="1054147.F4PKG4"/>
<dbReference type="SUPFAM" id="SSF90123">
    <property type="entry name" value="ABC transporter transmembrane region"/>
    <property type="match status" value="2"/>
</dbReference>
<dbReference type="Gene3D" id="3.40.50.300">
    <property type="entry name" value="P-loop containing nucleotide triphosphate hydrolases"/>
    <property type="match status" value="2"/>
</dbReference>
<dbReference type="GO" id="GO:0030587">
    <property type="term" value="P:sorocarp development"/>
    <property type="evidence" value="ECO:0007669"/>
    <property type="project" value="UniProtKB-ARBA"/>
</dbReference>
<evidence type="ECO:0000256" key="3">
    <source>
        <dbReference type="ARBA" id="ARBA00022448"/>
    </source>
</evidence>
<feature type="transmembrane region" description="Helical" evidence="11">
    <location>
        <begin position="913"/>
        <end position="941"/>
    </location>
</feature>
<feature type="domain" description="ABC transmembrane type-1" evidence="13">
    <location>
        <begin position="787"/>
        <end position="1068"/>
    </location>
</feature>
<dbReference type="InterPro" id="IPR044726">
    <property type="entry name" value="ABCC_6TM_D2"/>
</dbReference>
<feature type="transmembrane region" description="Helical" evidence="11">
    <location>
        <begin position="345"/>
        <end position="367"/>
    </location>
</feature>
<evidence type="ECO:0000256" key="6">
    <source>
        <dbReference type="ARBA" id="ARBA00022741"/>
    </source>
</evidence>
<name>F4PKG4_CACFS</name>
<evidence type="ECO:0000256" key="2">
    <source>
        <dbReference type="ARBA" id="ARBA00009726"/>
    </source>
</evidence>
<feature type="region of interest" description="Disordered" evidence="10">
    <location>
        <begin position="667"/>
        <end position="708"/>
    </location>
</feature>
<feature type="transmembrane region" description="Helical" evidence="11">
    <location>
        <begin position="161"/>
        <end position="180"/>
    </location>
</feature>
<dbReference type="EMBL" id="GL883007">
    <property type="protein sequence ID" value="EGG24088.1"/>
    <property type="molecule type" value="Genomic_DNA"/>
</dbReference>
<evidence type="ECO:0000256" key="4">
    <source>
        <dbReference type="ARBA" id="ARBA00022692"/>
    </source>
</evidence>
<evidence type="ECO:0000259" key="12">
    <source>
        <dbReference type="PROSITE" id="PS50893"/>
    </source>
</evidence>
<keyword evidence="6" id="KW-0547">Nucleotide-binding</keyword>
<keyword evidence="9 11" id="KW-0472">Membrane</keyword>
<keyword evidence="5" id="KW-0677">Repeat</keyword>
<organism evidence="14 15">
    <name type="scientific">Cavenderia fasciculata</name>
    <name type="common">Slime mold</name>
    <name type="synonym">Dictyostelium fasciculatum</name>
    <dbReference type="NCBI Taxonomy" id="261658"/>
    <lineage>
        <taxon>Eukaryota</taxon>
        <taxon>Amoebozoa</taxon>
        <taxon>Evosea</taxon>
        <taxon>Eumycetozoa</taxon>
        <taxon>Dictyostelia</taxon>
        <taxon>Acytosteliales</taxon>
        <taxon>Cavenderiaceae</taxon>
        <taxon>Cavenderia</taxon>
    </lineage>
</organism>
<feature type="compositionally biased region" description="Acidic residues" evidence="10">
    <location>
        <begin position="679"/>
        <end position="694"/>
    </location>
</feature>
<dbReference type="OMA" id="RRRYILW"/>
<dbReference type="InterPro" id="IPR036640">
    <property type="entry name" value="ABC1_TM_sf"/>
</dbReference>
<dbReference type="PANTHER" id="PTHR24223">
    <property type="entry name" value="ATP-BINDING CASSETTE SUB-FAMILY C"/>
    <property type="match status" value="1"/>
</dbReference>
<dbReference type="OrthoDB" id="29192at2759"/>
<evidence type="ECO:0000256" key="10">
    <source>
        <dbReference type="SAM" id="MobiDB-lite"/>
    </source>
</evidence>
<evidence type="ECO:0000256" key="9">
    <source>
        <dbReference type="ARBA" id="ARBA00023136"/>
    </source>
</evidence>
<feature type="domain" description="ABC transporter" evidence="12">
    <location>
        <begin position="1105"/>
        <end position="1339"/>
    </location>
</feature>
<dbReference type="InterPro" id="IPR003439">
    <property type="entry name" value="ABC_transporter-like_ATP-bd"/>
</dbReference>
<dbReference type="GO" id="GO:0140359">
    <property type="term" value="F:ABC-type transporter activity"/>
    <property type="evidence" value="ECO:0007669"/>
    <property type="project" value="InterPro"/>
</dbReference>
<dbReference type="InterPro" id="IPR003593">
    <property type="entry name" value="AAA+_ATPase"/>
</dbReference>
<dbReference type="KEGG" id="dfa:DFA_06227"/>
<dbReference type="InterPro" id="IPR027417">
    <property type="entry name" value="P-loop_NTPase"/>
</dbReference>
<comment type="subcellular location">
    <subcellularLocation>
        <location evidence="1">Membrane</location>
        <topology evidence="1">Multi-pass membrane protein</topology>
    </subcellularLocation>
</comment>
<dbReference type="PANTHER" id="PTHR24223:SF329">
    <property type="entry name" value="ABC TRANSPORTER C FAMILY MEMBER 10-RELATED"/>
    <property type="match status" value="1"/>
</dbReference>